<dbReference type="AlphaFoldDB" id="A0A841HT88"/>
<comment type="subcellular location">
    <subcellularLocation>
        <location evidence="1">Cell membrane</location>
        <topology evidence="1">Multi-pass membrane protein</topology>
    </subcellularLocation>
</comment>
<keyword evidence="5 7" id="KW-1133">Transmembrane helix</keyword>
<evidence type="ECO:0000259" key="8">
    <source>
        <dbReference type="Pfam" id="PF04239"/>
    </source>
</evidence>
<evidence type="ECO:0000256" key="5">
    <source>
        <dbReference type="ARBA" id="ARBA00022989"/>
    </source>
</evidence>
<keyword evidence="10" id="KW-1185">Reference proteome</keyword>
<organism evidence="9 10">
    <name type="scientific">Deinobacterium chartae</name>
    <dbReference type="NCBI Taxonomy" id="521158"/>
    <lineage>
        <taxon>Bacteria</taxon>
        <taxon>Thermotogati</taxon>
        <taxon>Deinococcota</taxon>
        <taxon>Deinococci</taxon>
        <taxon>Deinococcales</taxon>
        <taxon>Deinococcaceae</taxon>
        <taxon>Deinobacterium</taxon>
    </lineage>
</organism>
<keyword evidence="6 7" id="KW-0472">Membrane</keyword>
<dbReference type="PANTHER" id="PTHR34582">
    <property type="entry name" value="UPF0702 TRANSMEMBRANE PROTEIN YCAP"/>
    <property type="match status" value="1"/>
</dbReference>
<evidence type="ECO:0000256" key="2">
    <source>
        <dbReference type="ARBA" id="ARBA00006448"/>
    </source>
</evidence>
<keyword evidence="4 7" id="KW-0812">Transmembrane</keyword>
<gene>
    <name evidence="9" type="ORF">HNR42_000033</name>
</gene>
<dbReference type="InterPro" id="IPR023090">
    <property type="entry name" value="UPF0702_alpha/beta_dom_sf"/>
</dbReference>
<evidence type="ECO:0000256" key="3">
    <source>
        <dbReference type="ARBA" id="ARBA00022475"/>
    </source>
</evidence>
<evidence type="ECO:0000256" key="4">
    <source>
        <dbReference type="ARBA" id="ARBA00022692"/>
    </source>
</evidence>
<dbReference type="Proteomes" id="UP000569951">
    <property type="component" value="Unassembled WGS sequence"/>
</dbReference>
<accession>A0A841HT88</accession>
<dbReference type="PANTHER" id="PTHR34582:SF6">
    <property type="entry name" value="UPF0702 TRANSMEMBRANE PROTEIN YCAP"/>
    <property type="match status" value="1"/>
</dbReference>
<dbReference type="Gene3D" id="3.30.240.20">
    <property type="entry name" value="bsu07140 like domains"/>
    <property type="match status" value="1"/>
</dbReference>
<dbReference type="GO" id="GO:0005886">
    <property type="term" value="C:plasma membrane"/>
    <property type="evidence" value="ECO:0007669"/>
    <property type="project" value="UniProtKB-SubCell"/>
</dbReference>
<proteinExistence type="inferred from homology"/>
<comment type="similarity">
    <text evidence="2">Belongs to the UPF0702 family.</text>
</comment>
<keyword evidence="3" id="KW-1003">Cell membrane</keyword>
<name>A0A841HT88_9DEIO</name>
<dbReference type="Pfam" id="PF04239">
    <property type="entry name" value="DUF421"/>
    <property type="match status" value="1"/>
</dbReference>
<feature type="transmembrane region" description="Helical" evidence="7">
    <location>
        <begin position="18"/>
        <end position="37"/>
    </location>
</feature>
<evidence type="ECO:0000256" key="7">
    <source>
        <dbReference type="SAM" id="Phobius"/>
    </source>
</evidence>
<feature type="domain" description="YetF C-terminal" evidence="8">
    <location>
        <begin position="93"/>
        <end position="162"/>
    </location>
</feature>
<dbReference type="EMBL" id="JACHHG010000001">
    <property type="protein sequence ID" value="MBB6096621.1"/>
    <property type="molecule type" value="Genomic_DNA"/>
</dbReference>
<evidence type="ECO:0000313" key="10">
    <source>
        <dbReference type="Proteomes" id="UP000569951"/>
    </source>
</evidence>
<evidence type="ECO:0000256" key="6">
    <source>
        <dbReference type="ARBA" id="ARBA00023136"/>
    </source>
</evidence>
<protein>
    <submittedName>
        <fullName evidence="9">Uncharacterized membrane protein YcaP (DUF421 family)</fullName>
    </submittedName>
</protein>
<dbReference type="RefSeq" id="WP_183983285.1">
    <property type="nucleotide sequence ID" value="NZ_JACHHG010000001.1"/>
</dbReference>
<feature type="transmembrane region" description="Helical" evidence="7">
    <location>
        <begin position="73"/>
        <end position="92"/>
    </location>
</feature>
<evidence type="ECO:0000256" key="1">
    <source>
        <dbReference type="ARBA" id="ARBA00004651"/>
    </source>
</evidence>
<reference evidence="9 10" key="1">
    <citation type="submission" date="2020-08" db="EMBL/GenBank/DDBJ databases">
        <title>Genomic Encyclopedia of Type Strains, Phase IV (KMG-IV): sequencing the most valuable type-strain genomes for metagenomic binning, comparative biology and taxonomic classification.</title>
        <authorList>
            <person name="Goeker M."/>
        </authorList>
    </citation>
    <scope>NUCLEOTIDE SEQUENCE [LARGE SCALE GENOMIC DNA]</scope>
    <source>
        <strain evidence="9 10">DSM 21458</strain>
    </source>
</reference>
<dbReference type="InterPro" id="IPR007353">
    <property type="entry name" value="DUF421"/>
</dbReference>
<sequence length="164" mass="18605">MDVDWAKVLLPSTPLLEIIVRGSVTYLALFVLLRMVLKRESTDLSVTDLLVVVLIADAAQNGMAGGAKSVTDSVVLVAVILFWSYLLDWLGYHFPRFQRWVRPPPLPLVRDGRMLLRNMRRELITEDELMSQLRQQGIESLEAVRLACMEGDGRISVITRRDRA</sequence>
<comment type="caution">
    <text evidence="9">The sequence shown here is derived from an EMBL/GenBank/DDBJ whole genome shotgun (WGS) entry which is preliminary data.</text>
</comment>
<evidence type="ECO:0000313" key="9">
    <source>
        <dbReference type="EMBL" id="MBB6096621.1"/>
    </source>
</evidence>